<evidence type="ECO:0000313" key="2">
    <source>
        <dbReference type="Proteomes" id="UP001501758"/>
    </source>
</evidence>
<organism evidence="1 2">
    <name type="scientific">Aquimarina litoralis</name>
    <dbReference type="NCBI Taxonomy" id="584605"/>
    <lineage>
        <taxon>Bacteria</taxon>
        <taxon>Pseudomonadati</taxon>
        <taxon>Bacteroidota</taxon>
        <taxon>Flavobacteriia</taxon>
        <taxon>Flavobacteriales</taxon>
        <taxon>Flavobacteriaceae</taxon>
        <taxon>Aquimarina</taxon>
    </lineage>
</organism>
<evidence type="ECO:0000313" key="1">
    <source>
        <dbReference type="EMBL" id="GAA0726094.1"/>
    </source>
</evidence>
<proteinExistence type="predicted"/>
<name>A0ABP3UBR3_9FLAO</name>
<gene>
    <name evidence="1" type="ORF">GCM10009430_32710</name>
</gene>
<accession>A0ABP3UBR3</accession>
<reference evidence="2" key="1">
    <citation type="journal article" date="2019" name="Int. J. Syst. Evol. Microbiol.">
        <title>The Global Catalogue of Microorganisms (GCM) 10K type strain sequencing project: providing services to taxonomists for standard genome sequencing and annotation.</title>
        <authorList>
            <consortium name="The Broad Institute Genomics Platform"/>
            <consortium name="The Broad Institute Genome Sequencing Center for Infectious Disease"/>
            <person name="Wu L."/>
            <person name="Ma J."/>
        </authorList>
    </citation>
    <scope>NUCLEOTIDE SEQUENCE [LARGE SCALE GENOMIC DNA]</scope>
    <source>
        <strain evidence="2">JCM 15974</strain>
    </source>
</reference>
<comment type="caution">
    <text evidence="1">The sequence shown here is derived from an EMBL/GenBank/DDBJ whole genome shotgun (WGS) entry which is preliminary data.</text>
</comment>
<keyword evidence="2" id="KW-1185">Reference proteome</keyword>
<dbReference type="Proteomes" id="UP001501758">
    <property type="component" value="Unassembled WGS sequence"/>
</dbReference>
<evidence type="ECO:0008006" key="3">
    <source>
        <dbReference type="Google" id="ProtNLM"/>
    </source>
</evidence>
<sequence length="126" mass="15017">MSKKWIRTKDKEYTFFIGKEKIGAMTLSVNSLNINAFFTINQDRYLIRKKGFWQRNIIVCNQRGETVIRVYPDKMFAHYFKLEYCSKTIELIIRNNPLSEWVVIENGNELITYSLMRCYGEKGIKI</sequence>
<protein>
    <recommendedName>
        <fullName evidence="3">DUF4968 domain-containing protein</fullName>
    </recommendedName>
</protein>
<dbReference type="EMBL" id="BAAAGE010000003">
    <property type="protein sequence ID" value="GAA0726094.1"/>
    <property type="molecule type" value="Genomic_DNA"/>
</dbReference>
<dbReference type="RefSeq" id="WP_343913342.1">
    <property type="nucleotide sequence ID" value="NZ_BAAAGE010000003.1"/>
</dbReference>